<dbReference type="InterPro" id="IPR005467">
    <property type="entry name" value="His_kinase_dom"/>
</dbReference>
<dbReference type="EC" id="2.7.13.3" evidence="2"/>
<protein>
    <recommendedName>
        <fullName evidence="2">histidine kinase</fullName>
        <ecNumber evidence="2">2.7.13.3</ecNumber>
    </recommendedName>
</protein>
<dbReference type="SMART" id="SM00065">
    <property type="entry name" value="GAF"/>
    <property type="match status" value="1"/>
</dbReference>
<dbReference type="EMBL" id="CP011509">
    <property type="protein sequence ID" value="AKJ08284.1"/>
    <property type="molecule type" value="Genomic_DNA"/>
</dbReference>
<keyword evidence="4" id="KW-0808">Transferase</keyword>
<dbReference type="CDD" id="cd00082">
    <property type="entry name" value="HisKA"/>
    <property type="match status" value="1"/>
</dbReference>
<dbReference type="SMART" id="SM00387">
    <property type="entry name" value="HATPase_c"/>
    <property type="match status" value="1"/>
</dbReference>
<dbReference type="InterPro" id="IPR036890">
    <property type="entry name" value="HATPase_C_sf"/>
</dbReference>
<feature type="coiled-coil region" evidence="7">
    <location>
        <begin position="603"/>
        <end position="661"/>
    </location>
</feature>
<evidence type="ECO:0000259" key="9">
    <source>
        <dbReference type="PROSITE" id="PS50112"/>
    </source>
</evidence>
<evidence type="ECO:0000256" key="3">
    <source>
        <dbReference type="ARBA" id="ARBA00022553"/>
    </source>
</evidence>
<dbReference type="InterPro" id="IPR035965">
    <property type="entry name" value="PAS-like_dom_sf"/>
</dbReference>
<dbReference type="Gene3D" id="3.30.565.10">
    <property type="entry name" value="Histidine kinase-like ATPase, C-terminal domain"/>
    <property type="match status" value="1"/>
</dbReference>
<evidence type="ECO:0000256" key="5">
    <source>
        <dbReference type="ARBA" id="ARBA00022777"/>
    </source>
</evidence>
<dbReference type="FunFam" id="3.30.565.10:FF:000006">
    <property type="entry name" value="Sensor histidine kinase WalK"/>
    <property type="match status" value="1"/>
</dbReference>
<dbReference type="NCBIfam" id="TIGR00229">
    <property type="entry name" value="sensory_box"/>
    <property type="match status" value="3"/>
</dbReference>
<dbReference type="RefSeq" id="WP_053067335.1">
    <property type="nucleotide sequence ID" value="NZ_CP011509.1"/>
</dbReference>
<dbReference type="AlphaFoldDB" id="A0AAC8QIU6"/>
<dbReference type="InterPro" id="IPR004358">
    <property type="entry name" value="Sig_transdc_His_kin-like_C"/>
</dbReference>
<evidence type="ECO:0000256" key="2">
    <source>
        <dbReference type="ARBA" id="ARBA00012438"/>
    </source>
</evidence>
<keyword evidence="7" id="KW-0175">Coiled coil</keyword>
<keyword evidence="5 10" id="KW-0418">Kinase</keyword>
<dbReference type="SMART" id="SM00091">
    <property type="entry name" value="PAS"/>
    <property type="match status" value="3"/>
</dbReference>
<accession>A0AAC8QIU6</accession>
<dbReference type="PRINTS" id="PR00344">
    <property type="entry name" value="BCTRLSENSOR"/>
</dbReference>
<dbReference type="InterPro" id="IPR003018">
    <property type="entry name" value="GAF"/>
</dbReference>
<sequence>MDIDVRRVLDSLGDPLLALDRSARILHANAGLKELLGWTRLELLGRPLSTVLPGGLPGWPWEEAAPRPMSAQPQRVGALRRDGQPREVEVRLSPWPGGEGEGLLIISLRSLDAQVELERQLRLSQRVQVLDAALTQVFSSASDEEEAAYAVLRACGELEGWTLGTYWRLEPGNRMLVPATLWTPEDGLGDFVHVTLHRAFAPPEGLPGLAWSSREPLWSQDVTRDARFLRADVAARHGLHGGLFVPVPGSNRMHGVLELLSRAPREDRAADETLGSAVGYHFGRFLDRLELMDLEHTRAQALRSLWESDLLGLFTSDVHGRVLDANPTLLRMLGYSRQDVREERLTWSVLTPPRERVATEDALRRLRTDGLFHSHEGTLLRRNDTGVPVLLGSTGLGEGRVMTFALDLSDWKPLEPPIPQEMDARLHALIAHAPVVLFSLDRDGIVTLSEGQGLETLGFKARQVVGMSVFDLYRAEPGVLTQVRRALSGEEFFSVEPLSNGMLYETHWVPLRDPDGRLAGTLGLAVDVTQREREARWRARLFSEAQEARVAAEHMVRLRDEFLSVASHELKTPLTSLSLQLHTLMKRARQGPRPEDTEMAQRLEKAQRQLHKLARMMDELLDVSRLAEGRLRLELSEVDLVQVVREVLERLQEDAQRLGSRLELRADGPVVGRWDRSKLEQVVTNLVSNALKYGAGAPVEVQVHSSGALALLEVTDHGIGIAPDDLERIFGKFERAVPVRQYGGFGLGLYIVRQLVEALGGGVDAESTPGEGATFHLVLPLAGPESRREPPAPPVELH</sequence>
<dbReference type="InterPro" id="IPR013656">
    <property type="entry name" value="PAS_4"/>
</dbReference>
<name>A0AAC8QIU6_9BACT</name>
<keyword evidence="6" id="KW-0902">Two-component regulatory system</keyword>
<dbReference type="KEGG" id="age:AA314_09910"/>
<dbReference type="SMART" id="SM00388">
    <property type="entry name" value="HisKA"/>
    <property type="match status" value="1"/>
</dbReference>
<dbReference type="InterPro" id="IPR003661">
    <property type="entry name" value="HisK_dim/P_dom"/>
</dbReference>
<dbReference type="Pfam" id="PF13185">
    <property type="entry name" value="GAF_2"/>
    <property type="match status" value="1"/>
</dbReference>
<comment type="catalytic activity">
    <reaction evidence="1">
        <text>ATP + protein L-histidine = ADP + protein N-phospho-L-histidine.</text>
        <dbReference type="EC" id="2.7.13.3"/>
    </reaction>
</comment>
<dbReference type="InterPro" id="IPR050736">
    <property type="entry name" value="Sensor_HK_Regulatory"/>
</dbReference>
<evidence type="ECO:0000256" key="1">
    <source>
        <dbReference type="ARBA" id="ARBA00000085"/>
    </source>
</evidence>
<evidence type="ECO:0000313" key="10">
    <source>
        <dbReference type="EMBL" id="AKJ08284.1"/>
    </source>
</evidence>
<dbReference type="Proteomes" id="UP000035579">
    <property type="component" value="Chromosome"/>
</dbReference>
<dbReference type="SUPFAM" id="SSF55874">
    <property type="entry name" value="ATPase domain of HSP90 chaperone/DNA topoisomerase II/histidine kinase"/>
    <property type="match status" value="1"/>
</dbReference>
<evidence type="ECO:0000256" key="7">
    <source>
        <dbReference type="SAM" id="Coils"/>
    </source>
</evidence>
<gene>
    <name evidence="10" type="ORF">AA314_09910</name>
</gene>
<feature type="domain" description="Histidine kinase" evidence="8">
    <location>
        <begin position="565"/>
        <end position="783"/>
    </location>
</feature>
<proteinExistence type="predicted"/>
<evidence type="ECO:0000256" key="6">
    <source>
        <dbReference type="ARBA" id="ARBA00023012"/>
    </source>
</evidence>
<dbReference type="SUPFAM" id="SSF47384">
    <property type="entry name" value="Homodimeric domain of signal transducing histidine kinase"/>
    <property type="match status" value="1"/>
</dbReference>
<dbReference type="Pfam" id="PF02518">
    <property type="entry name" value="HATPase_c"/>
    <property type="match status" value="1"/>
</dbReference>
<evidence type="ECO:0000256" key="4">
    <source>
        <dbReference type="ARBA" id="ARBA00022679"/>
    </source>
</evidence>
<dbReference type="PROSITE" id="PS50112">
    <property type="entry name" value="PAS"/>
    <property type="match status" value="3"/>
</dbReference>
<dbReference type="Gene3D" id="3.30.450.20">
    <property type="entry name" value="PAS domain"/>
    <property type="match status" value="3"/>
</dbReference>
<dbReference type="Pfam" id="PF08448">
    <property type="entry name" value="PAS_4"/>
    <property type="match status" value="2"/>
</dbReference>
<evidence type="ECO:0000313" key="11">
    <source>
        <dbReference type="Proteomes" id="UP000035579"/>
    </source>
</evidence>
<dbReference type="GO" id="GO:0000155">
    <property type="term" value="F:phosphorelay sensor kinase activity"/>
    <property type="evidence" value="ECO:0007669"/>
    <property type="project" value="InterPro"/>
</dbReference>
<dbReference type="PANTHER" id="PTHR43711">
    <property type="entry name" value="TWO-COMPONENT HISTIDINE KINASE"/>
    <property type="match status" value="1"/>
</dbReference>
<reference evidence="10 11" key="1">
    <citation type="submission" date="2015-05" db="EMBL/GenBank/DDBJ databases">
        <title>Genome assembly of Archangium gephyra DSM 2261.</title>
        <authorList>
            <person name="Sharma G."/>
            <person name="Subramanian S."/>
        </authorList>
    </citation>
    <scope>NUCLEOTIDE SEQUENCE [LARGE SCALE GENOMIC DNA]</scope>
    <source>
        <strain evidence="10 11">DSM 2261</strain>
    </source>
</reference>
<evidence type="ECO:0000259" key="8">
    <source>
        <dbReference type="PROSITE" id="PS50109"/>
    </source>
</evidence>
<dbReference type="CDD" id="cd00130">
    <property type="entry name" value="PAS"/>
    <property type="match status" value="3"/>
</dbReference>
<dbReference type="InterPro" id="IPR029016">
    <property type="entry name" value="GAF-like_dom_sf"/>
</dbReference>
<organism evidence="10 11">
    <name type="scientific">Archangium gephyra</name>
    <dbReference type="NCBI Taxonomy" id="48"/>
    <lineage>
        <taxon>Bacteria</taxon>
        <taxon>Pseudomonadati</taxon>
        <taxon>Myxococcota</taxon>
        <taxon>Myxococcia</taxon>
        <taxon>Myxococcales</taxon>
        <taxon>Cystobacterineae</taxon>
        <taxon>Archangiaceae</taxon>
        <taxon>Archangium</taxon>
    </lineage>
</organism>
<dbReference type="PROSITE" id="PS50109">
    <property type="entry name" value="HIS_KIN"/>
    <property type="match status" value="1"/>
</dbReference>
<dbReference type="InterPro" id="IPR000014">
    <property type="entry name" value="PAS"/>
</dbReference>
<dbReference type="Gene3D" id="1.10.287.130">
    <property type="match status" value="1"/>
</dbReference>
<feature type="domain" description="PAS" evidence="9">
    <location>
        <begin position="422"/>
        <end position="476"/>
    </location>
</feature>
<dbReference type="Pfam" id="PF13426">
    <property type="entry name" value="PAS_9"/>
    <property type="match status" value="1"/>
</dbReference>
<feature type="domain" description="PAS" evidence="9">
    <location>
        <begin position="1"/>
        <end position="46"/>
    </location>
</feature>
<dbReference type="InterPro" id="IPR003594">
    <property type="entry name" value="HATPase_dom"/>
</dbReference>
<dbReference type="Pfam" id="PF00512">
    <property type="entry name" value="HisKA"/>
    <property type="match status" value="1"/>
</dbReference>
<keyword evidence="3" id="KW-0597">Phosphoprotein</keyword>
<dbReference type="SUPFAM" id="SSF55781">
    <property type="entry name" value="GAF domain-like"/>
    <property type="match status" value="1"/>
</dbReference>
<feature type="domain" description="PAS" evidence="9">
    <location>
        <begin position="298"/>
        <end position="370"/>
    </location>
</feature>
<dbReference type="InterPro" id="IPR036097">
    <property type="entry name" value="HisK_dim/P_sf"/>
</dbReference>
<dbReference type="PANTHER" id="PTHR43711:SF1">
    <property type="entry name" value="HISTIDINE KINASE 1"/>
    <property type="match status" value="1"/>
</dbReference>
<dbReference type="SUPFAM" id="SSF55785">
    <property type="entry name" value="PYP-like sensor domain (PAS domain)"/>
    <property type="match status" value="3"/>
</dbReference>
<dbReference type="Gene3D" id="3.30.450.40">
    <property type="match status" value="1"/>
</dbReference>